<dbReference type="AlphaFoldDB" id="A0A165AJY4"/>
<evidence type="ECO:0000256" key="4">
    <source>
        <dbReference type="ARBA" id="ARBA00023136"/>
    </source>
</evidence>
<sequence>MEDNTKEPVVRDQATEKSLEAQQPNHGDSPPFGRKIASSRKTMSIITIASCAIANLSDGYQNSLASNMNVIFKHLIPKAYTSEVQTRISNSLLVGSVIGILILGYCSDRWSRKGGMFFTSGLVFIGSLMATLVFQVKGGPHKMMWYLTIARGIAGVGAGGEYPTSAAAALEGSNEHFDRKRGPIQVMMSTFTATFAGPLCTFIYLMTIMATGNNLSVAYHAMYGFATCLPVIILILRIRMGDALIFKKSNFKHERVPYWLVIKKYWLRLLGTSSAFFLYDFINFPNSIMSGTIVNKVVPSHNIKTVAIWQFILNVLPVPGVIVGAYLTNKIGRRWTGIIGFLGYVVFGFIVGGAYKPLTERSIPAFIVLYGLMQCMGHLGPGATIGLMSVESYPTAVRGMGYGISAAFGKAGAAVGTQVFLPIEDSAGQAATFFVAGGIGIVGALIYYFIPEGKNMDLEQEDAKFVEYLRSNGWQGKLSTVEYVEEGS</sequence>
<dbReference type="PROSITE" id="PS50850">
    <property type="entry name" value="MFS"/>
    <property type="match status" value="1"/>
</dbReference>
<feature type="region of interest" description="Disordered" evidence="5">
    <location>
        <begin position="1"/>
        <end position="34"/>
    </location>
</feature>
<dbReference type="PANTHER" id="PTHR23508:SF10">
    <property type="entry name" value="CARBOXYLIC ACID TRANSPORTER PROTEIN HOMOLOG"/>
    <property type="match status" value="1"/>
</dbReference>
<dbReference type="STRING" id="1328760.A0A165AJY4"/>
<dbReference type="InterPro" id="IPR005828">
    <property type="entry name" value="MFS_sugar_transport-like"/>
</dbReference>
<dbReference type="GO" id="GO:0005886">
    <property type="term" value="C:plasma membrane"/>
    <property type="evidence" value="ECO:0007669"/>
    <property type="project" value="TreeGrafter"/>
</dbReference>
<name>A0A165AJY4_XYLHT</name>
<gene>
    <name evidence="8" type="ORF">L228DRAFT_249369</name>
</gene>
<feature type="transmembrane region" description="Helical" evidence="6">
    <location>
        <begin position="117"/>
        <end position="136"/>
    </location>
</feature>
<accession>A0A165AJY4</accession>
<comment type="subcellular location">
    <subcellularLocation>
        <location evidence="1">Membrane</location>
        <topology evidence="1">Multi-pass membrane protein</topology>
    </subcellularLocation>
</comment>
<feature type="transmembrane region" description="Helical" evidence="6">
    <location>
        <begin position="427"/>
        <end position="450"/>
    </location>
</feature>
<feature type="transmembrane region" description="Helical" evidence="6">
    <location>
        <begin position="335"/>
        <end position="355"/>
    </location>
</feature>
<protein>
    <submittedName>
        <fullName evidence="8">MFS general substrate transporter</fullName>
    </submittedName>
</protein>
<feature type="transmembrane region" description="Helical" evidence="6">
    <location>
        <begin position="402"/>
        <end position="421"/>
    </location>
</feature>
<proteinExistence type="predicted"/>
<feature type="domain" description="Major facilitator superfamily (MFS) profile" evidence="7">
    <location>
        <begin position="47"/>
        <end position="455"/>
    </location>
</feature>
<dbReference type="RefSeq" id="XP_018186161.1">
    <property type="nucleotide sequence ID" value="XM_018333081.1"/>
</dbReference>
<feature type="transmembrane region" description="Helical" evidence="6">
    <location>
        <begin position="217"/>
        <end position="238"/>
    </location>
</feature>
<keyword evidence="2 6" id="KW-0812">Transmembrane</keyword>
<dbReference type="SUPFAM" id="SSF103473">
    <property type="entry name" value="MFS general substrate transporter"/>
    <property type="match status" value="1"/>
</dbReference>
<feature type="transmembrane region" description="Helical" evidence="6">
    <location>
        <begin position="367"/>
        <end position="390"/>
    </location>
</feature>
<dbReference type="InterPro" id="IPR036259">
    <property type="entry name" value="MFS_trans_sf"/>
</dbReference>
<evidence type="ECO:0000256" key="3">
    <source>
        <dbReference type="ARBA" id="ARBA00022989"/>
    </source>
</evidence>
<organism evidence="8 9">
    <name type="scientific">Xylona heveae (strain CBS 132557 / TC161)</name>
    <dbReference type="NCBI Taxonomy" id="1328760"/>
    <lineage>
        <taxon>Eukaryota</taxon>
        <taxon>Fungi</taxon>
        <taxon>Dikarya</taxon>
        <taxon>Ascomycota</taxon>
        <taxon>Pezizomycotina</taxon>
        <taxon>Xylonomycetes</taxon>
        <taxon>Xylonales</taxon>
        <taxon>Xylonaceae</taxon>
        <taxon>Xylona</taxon>
    </lineage>
</organism>
<evidence type="ECO:0000313" key="8">
    <source>
        <dbReference type="EMBL" id="KZF20606.1"/>
    </source>
</evidence>
<evidence type="ECO:0000256" key="1">
    <source>
        <dbReference type="ARBA" id="ARBA00004141"/>
    </source>
</evidence>
<evidence type="ECO:0000256" key="5">
    <source>
        <dbReference type="SAM" id="MobiDB-lite"/>
    </source>
</evidence>
<evidence type="ECO:0000259" key="7">
    <source>
        <dbReference type="PROSITE" id="PS50850"/>
    </source>
</evidence>
<feature type="transmembrane region" description="Helical" evidence="6">
    <location>
        <begin position="265"/>
        <end position="282"/>
    </location>
</feature>
<dbReference type="OrthoDB" id="2153661at2759"/>
<dbReference type="Pfam" id="PF00083">
    <property type="entry name" value="Sugar_tr"/>
    <property type="match status" value="1"/>
</dbReference>
<feature type="transmembrane region" description="Helical" evidence="6">
    <location>
        <begin position="307"/>
        <end position="328"/>
    </location>
</feature>
<evidence type="ECO:0000256" key="6">
    <source>
        <dbReference type="SAM" id="Phobius"/>
    </source>
</evidence>
<dbReference type="GO" id="GO:0046943">
    <property type="term" value="F:carboxylic acid transmembrane transporter activity"/>
    <property type="evidence" value="ECO:0007669"/>
    <property type="project" value="TreeGrafter"/>
</dbReference>
<feature type="transmembrane region" description="Helical" evidence="6">
    <location>
        <begin position="88"/>
        <end position="105"/>
    </location>
</feature>
<reference evidence="8 9" key="1">
    <citation type="journal article" date="2016" name="Fungal Biol.">
        <title>The genome of Xylona heveae provides a window into fungal endophytism.</title>
        <authorList>
            <person name="Gazis R."/>
            <person name="Kuo A."/>
            <person name="Riley R."/>
            <person name="LaButti K."/>
            <person name="Lipzen A."/>
            <person name="Lin J."/>
            <person name="Amirebrahimi M."/>
            <person name="Hesse C.N."/>
            <person name="Spatafora J.W."/>
            <person name="Henrissat B."/>
            <person name="Hainaut M."/>
            <person name="Grigoriev I.V."/>
            <person name="Hibbett D.S."/>
        </authorList>
    </citation>
    <scope>NUCLEOTIDE SEQUENCE [LARGE SCALE GENOMIC DNA]</scope>
    <source>
        <strain evidence="8 9">TC161</strain>
    </source>
</reference>
<dbReference type="InterPro" id="IPR020846">
    <property type="entry name" value="MFS_dom"/>
</dbReference>
<dbReference type="PANTHER" id="PTHR23508">
    <property type="entry name" value="CARBOXYLIC ACID TRANSPORTER PROTEIN HOMOLOG"/>
    <property type="match status" value="1"/>
</dbReference>
<feature type="compositionally biased region" description="Basic and acidic residues" evidence="5">
    <location>
        <begin position="1"/>
        <end position="19"/>
    </location>
</feature>
<dbReference type="InParanoid" id="A0A165AJY4"/>
<evidence type="ECO:0000313" key="9">
    <source>
        <dbReference type="Proteomes" id="UP000076632"/>
    </source>
</evidence>
<dbReference type="OMA" id="VRGICGF"/>
<keyword evidence="9" id="KW-1185">Reference proteome</keyword>
<dbReference type="EMBL" id="KV407462">
    <property type="protein sequence ID" value="KZF20606.1"/>
    <property type="molecule type" value="Genomic_DNA"/>
</dbReference>
<dbReference type="GeneID" id="28898218"/>
<evidence type="ECO:0000256" key="2">
    <source>
        <dbReference type="ARBA" id="ARBA00022692"/>
    </source>
</evidence>
<keyword evidence="3 6" id="KW-1133">Transmembrane helix</keyword>
<dbReference type="Gene3D" id="1.20.1250.20">
    <property type="entry name" value="MFS general substrate transporter like domains"/>
    <property type="match status" value="1"/>
</dbReference>
<feature type="transmembrane region" description="Helical" evidence="6">
    <location>
        <begin position="186"/>
        <end position="205"/>
    </location>
</feature>
<keyword evidence="4 6" id="KW-0472">Membrane</keyword>
<dbReference type="Proteomes" id="UP000076632">
    <property type="component" value="Unassembled WGS sequence"/>
</dbReference>